<name>A0A147K1A9_HADYE</name>
<comment type="caution">
    <text evidence="1">The sequence shown here is derived from an EMBL/GenBank/DDBJ whole genome shotgun (WGS) entry which is preliminary data.</text>
</comment>
<dbReference type="STRING" id="1776334.APZ16_04240"/>
<evidence type="ECO:0000313" key="1">
    <source>
        <dbReference type="EMBL" id="KUO42507.1"/>
    </source>
</evidence>
<accession>A0A147K1A9</accession>
<dbReference type="EMBL" id="LQMQ01000005">
    <property type="protein sequence ID" value="KUO42507.1"/>
    <property type="molecule type" value="Genomic_DNA"/>
</dbReference>
<evidence type="ECO:0000313" key="2">
    <source>
        <dbReference type="Proteomes" id="UP000074294"/>
    </source>
</evidence>
<protein>
    <submittedName>
        <fullName evidence="1">Uncharacterized protein</fullName>
    </submittedName>
</protein>
<gene>
    <name evidence="1" type="ORF">APZ16_04240</name>
</gene>
<dbReference type="AlphaFoldDB" id="A0A147K1A9"/>
<dbReference type="Proteomes" id="UP000074294">
    <property type="component" value="Unassembled WGS sequence"/>
</dbReference>
<proteinExistence type="predicted"/>
<reference evidence="1 2" key="1">
    <citation type="journal article" date="2016" name="Nat. Microbiol.">
        <title>Genomic inference of the metabolism of cosmopolitan subsurface Archaea, Hadesarchaea.</title>
        <authorList>
            <person name="Baker B.J."/>
            <person name="Saw J.H."/>
            <person name="Lind A.E."/>
            <person name="Lazar C.S."/>
            <person name="Hinrichs K.-U."/>
            <person name="Teske A.P."/>
            <person name="Ettema T.J."/>
        </authorList>
    </citation>
    <scope>NUCLEOTIDE SEQUENCE [LARGE SCALE GENOMIC DNA]</scope>
</reference>
<organism evidence="1 2">
    <name type="scientific">Hadarchaeum yellowstonense</name>
    <dbReference type="NCBI Taxonomy" id="1776334"/>
    <lineage>
        <taxon>Archaea</taxon>
        <taxon>Methanobacteriati</taxon>
        <taxon>Candidatus Hadarchaeota</taxon>
        <taxon>Candidatus Hadarchaeia</taxon>
        <taxon>Candidatus Hadarchaeales</taxon>
        <taxon>Candidatus Hadarchaeaceae</taxon>
        <taxon>Candidatus Hadarchaeum</taxon>
    </lineage>
</organism>
<sequence length="257" mass="29541">MKRPLIKLLPAPHEARFSQLVADYLLRDGCIHLGLELPREVEARVNGYVRGENSCDGLMAFLLAADVISPYFEPGFRPIFQALPELYRRNRDFTVHCYEELDIYNDWVLSRDELVVALLRGDDFAPISALYRELLKETRRRNAAIAERLGALARDLGHLHVVIGRLHAPEVSCRLAENFDLRVVVLEDIYLTPLDESLILCLKGFNFSDAELASFLDRHRRFALEAEGMNREISDLLRDEEAGRRFQLKKYTELATV</sequence>